<proteinExistence type="inferred from homology"/>
<comment type="catalytic activity">
    <reaction evidence="1">
        <text>chorismate = isochorismate</text>
        <dbReference type="Rhea" id="RHEA:18985"/>
        <dbReference type="ChEBI" id="CHEBI:29748"/>
        <dbReference type="ChEBI" id="CHEBI:29780"/>
        <dbReference type="EC" id="5.4.4.2"/>
    </reaction>
</comment>
<protein>
    <recommendedName>
        <fullName evidence="3">isochorismate synthase</fullName>
        <ecNumber evidence="3">5.4.4.2</ecNumber>
    </recommendedName>
    <alternativeName>
        <fullName evidence="5">Isochorismate mutase</fullName>
    </alternativeName>
</protein>
<evidence type="ECO:0000259" key="6">
    <source>
        <dbReference type="Pfam" id="PF00425"/>
    </source>
</evidence>
<dbReference type="GO" id="GO:0009697">
    <property type="term" value="P:salicylic acid biosynthetic process"/>
    <property type="evidence" value="ECO:0007669"/>
    <property type="project" value="TreeGrafter"/>
</dbReference>
<evidence type="ECO:0000313" key="7">
    <source>
        <dbReference type="EMBL" id="AZG78348.1"/>
    </source>
</evidence>
<accession>A0A3G8MC27</accession>
<feature type="domain" description="Chorismate-utilising enzyme C-terminal" evidence="6">
    <location>
        <begin position="122"/>
        <end position="377"/>
    </location>
</feature>
<evidence type="ECO:0000256" key="4">
    <source>
        <dbReference type="ARBA" id="ARBA00023235"/>
    </source>
</evidence>
<dbReference type="NCBIfam" id="TIGR00543">
    <property type="entry name" value="isochor_syn"/>
    <property type="match status" value="1"/>
</dbReference>
<evidence type="ECO:0000313" key="8">
    <source>
        <dbReference type="Proteomes" id="UP000273982"/>
    </source>
</evidence>
<dbReference type="PANTHER" id="PTHR42839">
    <property type="entry name" value="ISOCHORISMATE SYNTHASE ENTC"/>
    <property type="match status" value="1"/>
</dbReference>
<keyword evidence="4 7" id="KW-0413">Isomerase</keyword>
<sequence length="396" mass="42674">MNAINLAPSVSTIEANPSFVFTSPHRSLKAFGVAERICLSACGAAHSDSFLQMAVQGAINRARQAGQVNPIVAGAIPFDIRQPCSLFVPMSYTEFVRESLMVEERRSERAPTVLGMRSLPDKDAFKDAVTRAITSFRAGKMSKAVLSRILEIELAQPVDVTAILNALMKQNPSGYHFKAPLGDGAILLGASPELLIQKDGAAIRSNPLAGSAKRRSDPEEDRLASRKLLQSNKDNFEHRLVVDEIQEALEPVCKALTTPTEPALMNTSTMWHLSTLITGELANHHTSALQLACRLHPTPAVCGYPTAESRSLIGALEPFDRGVFSGAVGWCDSEGNGEWAVAIRCGTVHDKAIRLFAGAGIVEASDPESEWAETEAKLGTMLRAFGIETGERPACR</sequence>
<dbReference type="InterPro" id="IPR015890">
    <property type="entry name" value="Chorismate_C"/>
</dbReference>
<dbReference type="InterPro" id="IPR005801">
    <property type="entry name" value="ADC_synthase"/>
</dbReference>
<evidence type="ECO:0000256" key="2">
    <source>
        <dbReference type="ARBA" id="ARBA00005297"/>
    </source>
</evidence>
<dbReference type="SUPFAM" id="SSF56322">
    <property type="entry name" value="ADC synthase"/>
    <property type="match status" value="1"/>
</dbReference>
<dbReference type="GO" id="GO:0008909">
    <property type="term" value="F:isochorismate synthase activity"/>
    <property type="evidence" value="ECO:0007669"/>
    <property type="project" value="UniProtKB-EC"/>
</dbReference>
<dbReference type="EMBL" id="CP034086">
    <property type="protein sequence ID" value="AZG78348.1"/>
    <property type="molecule type" value="Genomic_DNA"/>
</dbReference>
<name>A0A3G8MC27_9HYPH</name>
<dbReference type="EC" id="5.4.4.2" evidence="3"/>
<dbReference type="PANTHER" id="PTHR42839:SF2">
    <property type="entry name" value="ISOCHORISMATE SYNTHASE ENTC"/>
    <property type="match status" value="1"/>
</dbReference>
<evidence type="ECO:0000256" key="1">
    <source>
        <dbReference type="ARBA" id="ARBA00000799"/>
    </source>
</evidence>
<gene>
    <name evidence="7" type="ORF">EHO51_17315</name>
</gene>
<dbReference type="Pfam" id="PF00425">
    <property type="entry name" value="Chorismate_bind"/>
    <property type="match status" value="1"/>
</dbReference>
<dbReference type="RefSeq" id="WP_124739894.1">
    <property type="nucleotide sequence ID" value="NZ_CP034086.1"/>
</dbReference>
<reference evidence="7 8" key="1">
    <citation type="submission" date="2018-11" db="EMBL/GenBank/DDBJ databases">
        <title>Genome squencing of methanotrophic bacteria isolated from alkaline groundwater in Korea.</title>
        <authorList>
            <person name="Nguyen L.N."/>
        </authorList>
    </citation>
    <scope>NUCLEOTIDE SEQUENCE [LARGE SCALE GENOMIC DNA]</scope>
    <source>
        <strain evidence="7 8">GW6</strain>
    </source>
</reference>
<evidence type="ECO:0000256" key="5">
    <source>
        <dbReference type="ARBA" id="ARBA00041564"/>
    </source>
</evidence>
<dbReference type="AlphaFoldDB" id="A0A3G8MC27"/>
<dbReference type="Gene3D" id="3.60.120.10">
    <property type="entry name" value="Anthranilate synthase"/>
    <property type="match status" value="1"/>
</dbReference>
<comment type="similarity">
    <text evidence="2">Belongs to the isochorismate synthase family.</text>
</comment>
<dbReference type="Proteomes" id="UP000273982">
    <property type="component" value="Chromosome"/>
</dbReference>
<dbReference type="InterPro" id="IPR004561">
    <property type="entry name" value="IsoChor_synthase"/>
</dbReference>
<dbReference type="KEGG" id="mros:EHO51_17315"/>
<evidence type="ECO:0000256" key="3">
    <source>
        <dbReference type="ARBA" id="ARBA00012824"/>
    </source>
</evidence>
<organism evidence="7 8">
    <name type="scientific">Methylocystis rosea</name>
    <dbReference type="NCBI Taxonomy" id="173366"/>
    <lineage>
        <taxon>Bacteria</taxon>
        <taxon>Pseudomonadati</taxon>
        <taxon>Pseudomonadota</taxon>
        <taxon>Alphaproteobacteria</taxon>
        <taxon>Hyphomicrobiales</taxon>
        <taxon>Methylocystaceae</taxon>
        <taxon>Methylocystis</taxon>
    </lineage>
</organism>